<dbReference type="EMBL" id="PQFF01000187">
    <property type="protein sequence ID" value="RHZ76324.1"/>
    <property type="molecule type" value="Genomic_DNA"/>
</dbReference>
<evidence type="ECO:0000259" key="1">
    <source>
        <dbReference type="Pfam" id="PF07707"/>
    </source>
</evidence>
<gene>
    <name evidence="2" type="ORF">Glove_199g45</name>
</gene>
<keyword evidence="3" id="KW-1185">Reference proteome</keyword>
<protein>
    <recommendedName>
        <fullName evidence="1">BACK domain-containing protein</fullName>
    </recommendedName>
</protein>
<reference evidence="2 3" key="1">
    <citation type="submission" date="2018-08" db="EMBL/GenBank/DDBJ databases">
        <title>Genome and evolution of the arbuscular mycorrhizal fungus Diversispora epigaea (formerly Glomus versiforme) and its bacterial endosymbionts.</title>
        <authorList>
            <person name="Sun X."/>
            <person name="Fei Z."/>
            <person name="Harrison M."/>
        </authorList>
    </citation>
    <scope>NUCLEOTIDE SEQUENCE [LARGE SCALE GENOMIC DNA]</scope>
    <source>
        <strain evidence="2 3">IT104</strain>
    </source>
</reference>
<dbReference type="InterPro" id="IPR011705">
    <property type="entry name" value="BACK"/>
</dbReference>
<comment type="caution">
    <text evidence="2">The sequence shown here is derived from an EMBL/GenBank/DDBJ whole genome shotgun (WGS) entry which is preliminary data.</text>
</comment>
<dbReference type="Gene3D" id="1.25.40.420">
    <property type="match status" value="1"/>
</dbReference>
<accession>A0A397IT97</accession>
<evidence type="ECO:0000313" key="2">
    <source>
        <dbReference type="EMBL" id="RHZ76324.1"/>
    </source>
</evidence>
<dbReference type="Pfam" id="PF07707">
    <property type="entry name" value="BACK"/>
    <property type="match status" value="1"/>
</dbReference>
<organism evidence="2 3">
    <name type="scientific">Diversispora epigaea</name>
    <dbReference type="NCBI Taxonomy" id="1348612"/>
    <lineage>
        <taxon>Eukaryota</taxon>
        <taxon>Fungi</taxon>
        <taxon>Fungi incertae sedis</taxon>
        <taxon>Mucoromycota</taxon>
        <taxon>Glomeromycotina</taxon>
        <taxon>Glomeromycetes</taxon>
        <taxon>Diversisporales</taxon>
        <taxon>Diversisporaceae</taxon>
        <taxon>Diversispora</taxon>
    </lineage>
</organism>
<feature type="domain" description="BACK" evidence="1">
    <location>
        <begin position="69"/>
        <end position="156"/>
    </location>
</feature>
<dbReference type="OrthoDB" id="5983009at2759"/>
<dbReference type="AlphaFoldDB" id="A0A397IT97"/>
<proteinExistence type="predicted"/>
<evidence type="ECO:0000313" key="3">
    <source>
        <dbReference type="Proteomes" id="UP000266861"/>
    </source>
</evidence>
<dbReference type="Proteomes" id="UP000266861">
    <property type="component" value="Unassembled WGS sequence"/>
</dbReference>
<sequence>MSFKFFIDEEGSMKSFTTYSAVLRRSPYLDKELENTTIKIILELLLNQKIQKPKLFTNADELDLKNLTIDDLKKFNNDIIVNYPKLIFDSGDFTSLKETALISLLKRDYLKVEEIKIWDYVTKWRISQNPTLPADLKMQCLPLIRYFHIPNEVIWKKVKPYKKILEKQLWDEIILHSVSNPGLPSRTISTPELQSILNEPFSSIINIEYVIELSSWIDKKSTYSSANIPYEFEFFFFEEEMVFIPRHFGTFAGTDEIVGDYNPLTWDNLKDDNMEINDRFYGPWFGVSEFTEVSNFTHDKLGFGINLVIMINLTIRTTTERFSIIDYELFEIIKKIKTPL</sequence>
<name>A0A397IT97_9GLOM</name>